<evidence type="ECO:0000313" key="7">
    <source>
        <dbReference type="EMBL" id="SDY83397.1"/>
    </source>
</evidence>
<dbReference type="EMBL" id="FNPG01000048">
    <property type="protein sequence ID" value="SDY83397.1"/>
    <property type="molecule type" value="Genomic_DNA"/>
</dbReference>
<dbReference type="NCBIfam" id="NF005491">
    <property type="entry name" value="PRK07105.1"/>
    <property type="match status" value="1"/>
</dbReference>
<dbReference type="Gene3D" id="3.40.1190.20">
    <property type="match status" value="1"/>
</dbReference>
<keyword evidence="4 7" id="KW-0418">Kinase</keyword>
<dbReference type="GO" id="GO:0005829">
    <property type="term" value="C:cytosol"/>
    <property type="evidence" value="ECO:0007669"/>
    <property type="project" value="TreeGrafter"/>
</dbReference>
<reference evidence="7 8" key="1">
    <citation type="submission" date="2016-10" db="EMBL/GenBank/DDBJ databases">
        <authorList>
            <person name="de Groot N.N."/>
        </authorList>
    </citation>
    <scope>NUCLEOTIDE SEQUENCE [LARGE SCALE GENOMIC DNA]</scope>
    <source>
        <strain evidence="7 8">DSM 14045</strain>
    </source>
</reference>
<dbReference type="PANTHER" id="PTHR10534:SF2">
    <property type="entry name" value="PYRIDOXAL KINASE"/>
    <property type="match status" value="1"/>
</dbReference>
<evidence type="ECO:0000256" key="1">
    <source>
        <dbReference type="ARBA" id="ARBA00012104"/>
    </source>
</evidence>
<proteinExistence type="predicted"/>
<keyword evidence="8" id="KW-1185">Reference proteome</keyword>
<dbReference type="PANTHER" id="PTHR10534">
    <property type="entry name" value="PYRIDOXAL KINASE"/>
    <property type="match status" value="1"/>
</dbReference>
<dbReference type="EC" id="2.7.1.35" evidence="1"/>
<name>A0A1H3N383_9FIRM</name>
<keyword evidence="5" id="KW-0067">ATP-binding</keyword>
<sequence>MSNKVAQHNHNTQNKIIIINDLTGFGKCSLTVEIPIISKLKVQCCPIPTSILSNHTAYESYYMKDITEDIPSYFSEWEKLELKFEGLLTGFLSNNKQFDIVKRIIERVKKDGTIAIVDPVMGDDGKKYISHNEEMCEKMREIVNIADIITPNLTEACILLGESYEEISQINDYELLVAKIESLIDMFLGKGIKKVVITGIEYENRILNFVKEYKNEMQIISNEKIGISRAGTGDVFSAIIAADAINNLNFYKSVERASDFVEKCIKESDIRNVPAEDGVCFEELLGQLR</sequence>
<dbReference type="RefSeq" id="WP_074719253.1">
    <property type="nucleotide sequence ID" value="NZ_FNPG01000048.1"/>
</dbReference>
<evidence type="ECO:0000259" key="6">
    <source>
        <dbReference type="Pfam" id="PF08543"/>
    </source>
</evidence>
<evidence type="ECO:0000256" key="3">
    <source>
        <dbReference type="ARBA" id="ARBA00022741"/>
    </source>
</evidence>
<dbReference type="GO" id="GO:0008478">
    <property type="term" value="F:pyridoxal kinase activity"/>
    <property type="evidence" value="ECO:0007669"/>
    <property type="project" value="UniProtKB-EC"/>
</dbReference>
<dbReference type="InterPro" id="IPR029056">
    <property type="entry name" value="Ribokinase-like"/>
</dbReference>
<dbReference type="SUPFAM" id="SSF53613">
    <property type="entry name" value="Ribokinase-like"/>
    <property type="match status" value="1"/>
</dbReference>
<protein>
    <recommendedName>
        <fullName evidence="1">pyridoxal kinase</fullName>
        <ecNumber evidence="1">2.7.1.35</ecNumber>
    </recommendedName>
</protein>
<dbReference type="Pfam" id="PF08543">
    <property type="entry name" value="Phos_pyr_kin"/>
    <property type="match status" value="1"/>
</dbReference>
<dbReference type="GO" id="GO:0009443">
    <property type="term" value="P:pyridoxal 5'-phosphate salvage"/>
    <property type="evidence" value="ECO:0007669"/>
    <property type="project" value="InterPro"/>
</dbReference>
<dbReference type="AlphaFoldDB" id="A0A1H3N383"/>
<feature type="domain" description="Pyridoxamine kinase/Phosphomethylpyrimidine kinase" evidence="6">
    <location>
        <begin position="81"/>
        <end position="268"/>
    </location>
</feature>
<dbReference type="STRING" id="1122142.SAMN02910414_02472"/>
<keyword evidence="3" id="KW-0547">Nucleotide-binding</keyword>
<organism evidence="7 8">
    <name type="scientific">Lachnobacterium bovis DSM 14045</name>
    <dbReference type="NCBI Taxonomy" id="1122142"/>
    <lineage>
        <taxon>Bacteria</taxon>
        <taxon>Bacillati</taxon>
        <taxon>Bacillota</taxon>
        <taxon>Clostridia</taxon>
        <taxon>Lachnospirales</taxon>
        <taxon>Lachnospiraceae</taxon>
        <taxon>Lachnobacterium</taxon>
    </lineage>
</organism>
<dbReference type="Proteomes" id="UP000183918">
    <property type="component" value="Unassembled WGS sequence"/>
</dbReference>
<dbReference type="GO" id="GO:0005524">
    <property type="term" value="F:ATP binding"/>
    <property type="evidence" value="ECO:0007669"/>
    <property type="project" value="UniProtKB-KW"/>
</dbReference>
<gene>
    <name evidence="7" type="ORF">SAMN02910414_02472</name>
</gene>
<dbReference type="OrthoDB" id="9800808at2"/>
<evidence type="ECO:0000256" key="2">
    <source>
        <dbReference type="ARBA" id="ARBA00022679"/>
    </source>
</evidence>
<evidence type="ECO:0000256" key="5">
    <source>
        <dbReference type="ARBA" id="ARBA00022840"/>
    </source>
</evidence>
<evidence type="ECO:0000313" key="8">
    <source>
        <dbReference type="Proteomes" id="UP000183918"/>
    </source>
</evidence>
<accession>A0A1H3N383</accession>
<evidence type="ECO:0000256" key="4">
    <source>
        <dbReference type="ARBA" id="ARBA00022777"/>
    </source>
</evidence>
<dbReference type="InterPro" id="IPR013749">
    <property type="entry name" value="PM/HMP-P_kinase-1"/>
</dbReference>
<keyword evidence="2" id="KW-0808">Transferase</keyword>
<dbReference type="InterPro" id="IPR004625">
    <property type="entry name" value="PyrdxlKinase"/>
</dbReference>